<name>A0A8D8RUX6_9HEMI</name>
<dbReference type="Pfam" id="PF10157">
    <property type="entry name" value="BORCS6"/>
    <property type="match status" value="1"/>
</dbReference>
<dbReference type="InterPro" id="IPR019314">
    <property type="entry name" value="BORCS6"/>
</dbReference>
<accession>A0A8D8RUX6</accession>
<dbReference type="EMBL" id="HBUF01181254">
    <property type="protein sequence ID" value="CAG6655379.1"/>
    <property type="molecule type" value="Transcribed_RNA"/>
</dbReference>
<protein>
    <submittedName>
        <fullName evidence="2">Uncharacterized protein C17orf59 homolog</fullName>
    </submittedName>
</protein>
<dbReference type="PANTHER" id="PTHR13440">
    <property type="entry name" value="BLOC-1 RELATED COMPLEX SUBUNIT 6"/>
    <property type="match status" value="1"/>
</dbReference>
<proteinExistence type="predicted"/>
<sequence>MTTPTNPFVPPTVLNTSTMITPTNPFAPNVSTPLCSPSRSPMSEHPELDEELMREMTASYSEISQSCSSIEDDKTERGADSKYCDLQDYSLLEETQQRPNEFFTNLEGTVEKEGDNLVYIAQDLERKLKLSSPSSDKAGLLPEAGIVKALIESNVLNNIETEASRIAHSVDMLTENLVGVLESVSAITLECLETYRDSVGKTCEIQDANIKAMYQLMAKCEQLAITIQPVQKLAQQVKEVRRLIDLFEDACHL</sequence>
<reference evidence="2" key="1">
    <citation type="submission" date="2021-05" db="EMBL/GenBank/DDBJ databases">
        <authorList>
            <person name="Alioto T."/>
            <person name="Alioto T."/>
            <person name="Gomez Garrido J."/>
        </authorList>
    </citation>
    <scope>NUCLEOTIDE SEQUENCE</scope>
</reference>
<dbReference type="GO" id="GO:0032418">
    <property type="term" value="P:lysosome localization"/>
    <property type="evidence" value="ECO:0007669"/>
    <property type="project" value="TreeGrafter"/>
</dbReference>
<dbReference type="PANTHER" id="PTHR13440:SF7">
    <property type="entry name" value="BLOC-1 RELATED COMPLEX SUBUNIT 6"/>
    <property type="match status" value="1"/>
</dbReference>
<dbReference type="InterPro" id="IPR046465">
    <property type="entry name" value="BORCS6_C"/>
</dbReference>
<dbReference type="AlphaFoldDB" id="A0A8D8RUX6"/>
<evidence type="ECO:0000313" key="2">
    <source>
        <dbReference type="EMBL" id="CAG6655379.1"/>
    </source>
</evidence>
<organism evidence="2">
    <name type="scientific">Cacopsylla melanoneura</name>
    <dbReference type="NCBI Taxonomy" id="428564"/>
    <lineage>
        <taxon>Eukaryota</taxon>
        <taxon>Metazoa</taxon>
        <taxon>Ecdysozoa</taxon>
        <taxon>Arthropoda</taxon>
        <taxon>Hexapoda</taxon>
        <taxon>Insecta</taxon>
        <taxon>Pterygota</taxon>
        <taxon>Neoptera</taxon>
        <taxon>Paraneoptera</taxon>
        <taxon>Hemiptera</taxon>
        <taxon>Sternorrhyncha</taxon>
        <taxon>Psylloidea</taxon>
        <taxon>Psyllidae</taxon>
        <taxon>Psyllinae</taxon>
        <taxon>Cacopsylla</taxon>
    </lineage>
</organism>
<feature type="domain" description="BLOC-1-related complex subunit 6 C-terminal helix" evidence="1">
    <location>
        <begin position="150"/>
        <end position="248"/>
    </location>
</feature>
<dbReference type="GO" id="GO:0099078">
    <property type="term" value="C:BORC complex"/>
    <property type="evidence" value="ECO:0007669"/>
    <property type="project" value="TreeGrafter"/>
</dbReference>
<evidence type="ECO:0000259" key="1">
    <source>
        <dbReference type="Pfam" id="PF10157"/>
    </source>
</evidence>